<accession>A0A3N4LLE7</accession>
<dbReference type="GO" id="GO:0061671">
    <property type="term" value="C:Cbp3p-Cbp6 complex"/>
    <property type="evidence" value="ECO:0007669"/>
    <property type="project" value="InterPro"/>
</dbReference>
<dbReference type="InterPro" id="IPR037653">
    <property type="entry name" value="Cbp6"/>
</dbReference>
<dbReference type="Pfam" id="PF20180">
    <property type="entry name" value="UQCC2_CBP6"/>
    <property type="match status" value="1"/>
</dbReference>
<sequence>MAAANPQNVRAALLRLSKIWPPDPLRPDLSFSNFLAARAEALSATPPSPPGAFGRSPLDAQVKSLAELSAGKFAKKYPLSDKSLRPPAMPDYYERLVREMEEAPQRSWLQRMLNSWKGYIRMW</sequence>
<dbReference type="GO" id="GO:0043022">
    <property type="term" value="F:ribosome binding"/>
    <property type="evidence" value="ECO:0007669"/>
    <property type="project" value="InterPro"/>
</dbReference>
<protein>
    <submittedName>
        <fullName evidence="1">Uncharacterized protein</fullName>
    </submittedName>
</protein>
<keyword evidence="2" id="KW-1185">Reference proteome</keyword>
<proteinExistence type="predicted"/>
<dbReference type="OrthoDB" id="2107880at2759"/>
<evidence type="ECO:0000313" key="1">
    <source>
        <dbReference type="EMBL" id="RPB21491.1"/>
    </source>
</evidence>
<organism evidence="1 2">
    <name type="scientific">Terfezia boudieri ATCC MYA-4762</name>
    <dbReference type="NCBI Taxonomy" id="1051890"/>
    <lineage>
        <taxon>Eukaryota</taxon>
        <taxon>Fungi</taxon>
        <taxon>Dikarya</taxon>
        <taxon>Ascomycota</taxon>
        <taxon>Pezizomycotina</taxon>
        <taxon>Pezizomycetes</taxon>
        <taxon>Pezizales</taxon>
        <taxon>Pezizaceae</taxon>
        <taxon>Terfezia</taxon>
    </lineage>
</organism>
<dbReference type="EMBL" id="ML121559">
    <property type="protein sequence ID" value="RPB21491.1"/>
    <property type="molecule type" value="Genomic_DNA"/>
</dbReference>
<dbReference type="GO" id="GO:0034551">
    <property type="term" value="P:mitochondrial respiratory chain complex III assembly"/>
    <property type="evidence" value="ECO:0007669"/>
    <property type="project" value="TreeGrafter"/>
</dbReference>
<name>A0A3N4LLE7_9PEZI</name>
<evidence type="ECO:0000313" key="2">
    <source>
        <dbReference type="Proteomes" id="UP000267821"/>
    </source>
</evidence>
<dbReference type="AlphaFoldDB" id="A0A3N4LLE7"/>
<reference evidence="1 2" key="1">
    <citation type="journal article" date="2018" name="Nat. Ecol. Evol.">
        <title>Pezizomycetes genomes reveal the molecular basis of ectomycorrhizal truffle lifestyle.</title>
        <authorList>
            <person name="Murat C."/>
            <person name="Payen T."/>
            <person name="Noel B."/>
            <person name="Kuo A."/>
            <person name="Morin E."/>
            <person name="Chen J."/>
            <person name="Kohler A."/>
            <person name="Krizsan K."/>
            <person name="Balestrini R."/>
            <person name="Da Silva C."/>
            <person name="Montanini B."/>
            <person name="Hainaut M."/>
            <person name="Levati E."/>
            <person name="Barry K.W."/>
            <person name="Belfiori B."/>
            <person name="Cichocki N."/>
            <person name="Clum A."/>
            <person name="Dockter R.B."/>
            <person name="Fauchery L."/>
            <person name="Guy J."/>
            <person name="Iotti M."/>
            <person name="Le Tacon F."/>
            <person name="Lindquist E.A."/>
            <person name="Lipzen A."/>
            <person name="Malagnac F."/>
            <person name="Mello A."/>
            <person name="Molinier V."/>
            <person name="Miyauchi S."/>
            <person name="Poulain J."/>
            <person name="Riccioni C."/>
            <person name="Rubini A."/>
            <person name="Sitrit Y."/>
            <person name="Splivallo R."/>
            <person name="Traeger S."/>
            <person name="Wang M."/>
            <person name="Zifcakova L."/>
            <person name="Wipf D."/>
            <person name="Zambonelli A."/>
            <person name="Paolocci F."/>
            <person name="Nowrousian M."/>
            <person name="Ottonello S."/>
            <person name="Baldrian P."/>
            <person name="Spatafora J.W."/>
            <person name="Henrissat B."/>
            <person name="Nagy L.G."/>
            <person name="Aury J.M."/>
            <person name="Wincker P."/>
            <person name="Grigoriev I.V."/>
            <person name="Bonfante P."/>
            <person name="Martin F.M."/>
        </authorList>
    </citation>
    <scope>NUCLEOTIDE SEQUENCE [LARGE SCALE GENOMIC DNA]</scope>
    <source>
        <strain evidence="1 2">ATCC MYA-4762</strain>
    </source>
</reference>
<dbReference type="Proteomes" id="UP000267821">
    <property type="component" value="Unassembled WGS sequence"/>
</dbReference>
<dbReference type="PANTHER" id="PTHR28250">
    <property type="entry name" value="CYTOCHROME B PRE-MRNA-PROCESSING PROTEIN 6"/>
    <property type="match status" value="1"/>
</dbReference>
<dbReference type="InParanoid" id="A0A3N4LLE7"/>
<gene>
    <name evidence="1" type="ORF">L211DRAFT_828186</name>
</gene>
<dbReference type="PANTHER" id="PTHR28250:SF1">
    <property type="entry name" value="CYTOCHROME B PRE-MRNA-PROCESSING PROTEIN 6"/>
    <property type="match status" value="1"/>
</dbReference>